<keyword evidence="12" id="KW-1133">Transmembrane helix</keyword>
<keyword evidence="6" id="KW-0492">Microsome</keyword>
<dbReference type="SUPFAM" id="SSF48264">
    <property type="entry name" value="Cytochrome P450"/>
    <property type="match status" value="1"/>
</dbReference>
<dbReference type="PRINTS" id="PR00463">
    <property type="entry name" value="EP450I"/>
</dbReference>
<dbReference type="FunFam" id="1.10.630.10:FF:000042">
    <property type="entry name" value="Cytochrome P450"/>
    <property type="match status" value="1"/>
</dbReference>
<evidence type="ECO:0008006" key="15">
    <source>
        <dbReference type="Google" id="ProtNLM"/>
    </source>
</evidence>
<evidence type="ECO:0000256" key="11">
    <source>
        <dbReference type="RuleBase" id="RU000461"/>
    </source>
</evidence>
<comment type="subcellular location">
    <subcellularLocation>
        <location evidence="2">Endoplasmic reticulum membrane</location>
        <topology evidence="2">Peripheral membrane protein</topology>
    </subcellularLocation>
    <subcellularLocation>
        <location evidence="1">Microsome membrane</location>
        <topology evidence="1">Peripheral membrane protein</topology>
    </subcellularLocation>
</comment>
<keyword evidence="12" id="KW-0472">Membrane</keyword>
<keyword evidence="5 10" id="KW-0479">Metal-binding</keyword>
<keyword evidence="12" id="KW-0812">Transmembrane</keyword>
<dbReference type="OrthoDB" id="2789670at2759"/>
<dbReference type="InterPro" id="IPR036396">
    <property type="entry name" value="Cyt_P450_sf"/>
</dbReference>
<sequence>MDVQCLLDIKGWILLAIALLLTMYMYIKWKFGIWHRLRIPGPDFMPYIGQMKQFREKGLAQLDVELVQKYGRLVGLFFGSTPSLMISDPELIKNIMVKDFSKAPNRFALITRRDELKYSLTDVVDDHWRFIRNTILPTFSSGKMRKMSSLLQVKYKMLLDALNKRAAEGEVIEFKEVYGNYTMDVIASLGFGMEIDSQTNPDNTFVKYAKELFTVKFTPLLILAAMSSKIDAVLNYFKISPLNNRKVMEFYKSAVHQAVGMRDDTDKDRKDMLQLMLNAHKDTDRNEIEETHTYENPEQWKKRGLTVEEITGNSILFLLAGFDTTASTMTFMTYNLATNPECQDRLIEEIDSVLGTELPTYDNIQKLEYLDMVFCETLRLYPPATRINRSNLDEMDINGIKIPKETELTFPVFAIHRDPEFWEEPEKFDPERFTPENKAKRSPYVYLPFGHGPRNCIGQRLAAMEAKCALVYILQHYRFVTCSETEIPLELSKDALMKPANGVKLKLEKKITD</sequence>
<dbReference type="GO" id="GO:0008395">
    <property type="term" value="F:steroid hydroxylase activity"/>
    <property type="evidence" value="ECO:0007669"/>
    <property type="project" value="TreeGrafter"/>
</dbReference>
<feature type="transmembrane region" description="Helical" evidence="12">
    <location>
        <begin position="12"/>
        <end position="29"/>
    </location>
</feature>
<dbReference type="EnsemblMetazoa" id="G2523.2">
    <property type="protein sequence ID" value="G2523.2:cds"/>
    <property type="gene ID" value="G2523"/>
</dbReference>
<evidence type="ECO:0000256" key="3">
    <source>
        <dbReference type="ARBA" id="ARBA00010617"/>
    </source>
</evidence>
<evidence type="ECO:0000256" key="7">
    <source>
        <dbReference type="ARBA" id="ARBA00023002"/>
    </source>
</evidence>
<keyword evidence="14" id="KW-1185">Reference proteome</keyword>
<dbReference type="Proteomes" id="UP000005408">
    <property type="component" value="Unassembled WGS sequence"/>
</dbReference>
<dbReference type="GO" id="GO:0005506">
    <property type="term" value="F:iron ion binding"/>
    <property type="evidence" value="ECO:0007669"/>
    <property type="project" value="InterPro"/>
</dbReference>
<comment type="similarity">
    <text evidence="3 11">Belongs to the cytochrome P450 family.</text>
</comment>
<dbReference type="OMA" id="TVPRAHN"/>
<dbReference type="AlphaFoldDB" id="A0A8W8KTK4"/>
<dbReference type="PRINTS" id="PR00385">
    <property type="entry name" value="P450"/>
</dbReference>
<evidence type="ECO:0000313" key="14">
    <source>
        <dbReference type="Proteomes" id="UP000005408"/>
    </source>
</evidence>
<reference evidence="13" key="1">
    <citation type="submission" date="2022-08" db="UniProtKB">
        <authorList>
            <consortium name="EnsemblMetazoa"/>
        </authorList>
    </citation>
    <scope>IDENTIFICATION</scope>
    <source>
        <strain evidence="13">05x7-T-G4-1.051#20</strain>
    </source>
</reference>
<dbReference type="InterPro" id="IPR002401">
    <property type="entry name" value="Cyt_P450_E_grp-I"/>
</dbReference>
<keyword evidence="6" id="KW-0256">Endoplasmic reticulum</keyword>
<dbReference type="GO" id="GO:0020037">
    <property type="term" value="F:heme binding"/>
    <property type="evidence" value="ECO:0007669"/>
    <property type="project" value="InterPro"/>
</dbReference>
<evidence type="ECO:0000256" key="2">
    <source>
        <dbReference type="ARBA" id="ARBA00004406"/>
    </source>
</evidence>
<evidence type="ECO:0000256" key="12">
    <source>
        <dbReference type="SAM" id="Phobius"/>
    </source>
</evidence>
<dbReference type="InterPro" id="IPR001128">
    <property type="entry name" value="Cyt_P450"/>
</dbReference>
<dbReference type="InterPro" id="IPR050705">
    <property type="entry name" value="Cytochrome_P450_3A"/>
</dbReference>
<dbReference type="CDD" id="cd11055">
    <property type="entry name" value="CYP3A-like"/>
    <property type="match status" value="1"/>
</dbReference>
<dbReference type="Gene3D" id="1.10.630.10">
    <property type="entry name" value="Cytochrome P450"/>
    <property type="match status" value="1"/>
</dbReference>
<dbReference type="PANTHER" id="PTHR24302:SF15">
    <property type="entry name" value="FATTY-ACID PEROXYGENASE"/>
    <property type="match status" value="1"/>
</dbReference>
<comment type="function">
    <text evidence="9">Cytochromes P450 are a group of heme-thiolate monooxygenases. They oxidize a variety of structurally unrelated compounds, including steroids, fatty acids, and xenobiotics.</text>
</comment>
<protein>
    <recommendedName>
        <fullName evidence="15">Cytochrome P450 3A24</fullName>
    </recommendedName>
</protein>
<proteinExistence type="inferred from homology"/>
<keyword evidence="4 10" id="KW-0349">Heme</keyword>
<evidence type="ECO:0000256" key="9">
    <source>
        <dbReference type="ARBA" id="ARBA00043906"/>
    </source>
</evidence>
<evidence type="ECO:0000256" key="5">
    <source>
        <dbReference type="ARBA" id="ARBA00022723"/>
    </source>
</evidence>
<evidence type="ECO:0000256" key="8">
    <source>
        <dbReference type="ARBA" id="ARBA00023004"/>
    </source>
</evidence>
<evidence type="ECO:0000313" key="13">
    <source>
        <dbReference type="EnsemblMetazoa" id="G2523.2:cds"/>
    </source>
</evidence>
<keyword evidence="11" id="KW-0503">Monooxygenase</keyword>
<dbReference type="GO" id="GO:0016705">
    <property type="term" value="F:oxidoreductase activity, acting on paired donors, with incorporation or reduction of molecular oxygen"/>
    <property type="evidence" value="ECO:0007669"/>
    <property type="project" value="InterPro"/>
</dbReference>
<name>A0A8W8KTK4_MAGGI</name>
<keyword evidence="7 11" id="KW-0560">Oxidoreductase</keyword>
<feature type="binding site" description="axial binding residue" evidence="10">
    <location>
        <position position="456"/>
    </location>
    <ligand>
        <name>heme</name>
        <dbReference type="ChEBI" id="CHEBI:30413"/>
    </ligand>
    <ligandPart>
        <name>Fe</name>
        <dbReference type="ChEBI" id="CHEBI:18248"/>
    </ligandPart>
</feature>
<evidence type="ECO:0000256" key="1">
    <source>
        <dbReference type="ARBA" id="ARBA00004174"/>
    </source>
</evidence>
<evidence type="ECO:0000256" key="6">
    <source>
        <dbReference type="ARBA" id="ARBA00022848"/>
    </source>
</evidence>
<dbReference type="PROSITE" id="PS00086">
    <property type="entry name" value="CYTOCHROME_P450"/>
    <property type="match status" value="1"/>
</dbReference>
<keyword evidence="8 10" id="KW-0408">Iron</keyword>
<dbReference type="Pfam" id="PF00067">
    <property type="entry name" value="p450"/>
    <property type="match status" value="1"/>
</dbReference>
<accession>A0A8W8KTK4</accession>
<dbReference type="InterPro" id="IPR017972">
    <property type="entry name" value="Cyt_P450_CS"/>
</dbReference>
<dbReference type="PANTHER" id="PTHR24302">
    <property type="entry name" value="CYTOCHROME P450 FAMILY 3"/>
    <property type="match status" value="1"/>
</dbReference>
<comment type="cofactor">
    <cofactor evidence="10">
        <name>heme</name>
        <dbReference type="ChEBI" id="CHEBI:30413"/>
    </cofactor>
</comment>
<evidence type="ECO:0000256" key="4">
    <source>
        <dbReference type="ARBA" id="ARBA00022617"/>
    </source>
</evidence>
<organism evidence="13 14">
    <name type="scientific">Magallana gigas</name>
    <name type="common">Pacific oyster</name>
    <name type="synonym">Crassostrea gigas</name>
    <dbReference type="NCBI Taxonomy" id="29159"/>
    <lineage>
        <taxon>Eukaryota</taxon>
        <taxon>Metazoa</taxon>
        <taxon>Spiralia</taxon>
        <taxon>Lophotrochozoa</taxon>
        <taxon>Mollusca</taxon>
        <taxon>Bivalvia</taxon>
        <taxon>Autobranchia</taxon>
        <taxon>Pteriomorphia</taxon>
        <taxon>Ostreida</taxon>
        <taxon>Ostreoidea</taxon>
        <taxon>Ostreidae</taxon>
        <taxon>Magallana</taxon>
    </lineage>
</organism>
<evidence type="ECO:0000256" key="10">
    <source>
        <dbReference type="PIRSR" id="PIRSR602401-1"/>
    </source>
</evidence>
<dbReference type="GO" id="GO:0005789">
    <property type="term" value="C:endoplasmic reticulum membrane"/>
    <property type="evidence" value="ECO:0007669"/>
    <property type="project" value="UniProtKB-SubCell"/>
</dbReference>
<dbReference type="SMR" id="A0A8W8KTK4"/>